<gene>
    <name evidence="2" type="ORF">QBC36DRAFT_94239</name>
</gene>
<evidence type="ECO:0000313" key="2">
    <source>
        <dbReference type="EMBL" id="KAK4178773.1"/>
    </source>
</evidence>
<dbReference type="PROSITE" id="PS51257">
    <property type="entry name" value="PROKAR_LIPOPROTEIN"/>
    <property type="match status" value="1"/>
</dbReference>
<keyword evidence="1" id="KW-0732">Signal</keyword>
<dbReference type="AlphaFoldDB" id="A0AAN6WB85"/>
<comment type="caution">
    <text evidence="2">The sequence shown here is derived from an EMBL/GenBank/DDBJ whole genome shotgun (WGS) entry which is preliminary data.</text>
</comment>
<evidence type="ECO:0000313" key="3">
    <source>
        <dbReference type="Proteomes" id="UP001302321"/>
    </source>
</evidence>
<accession>A0AAN6WB85</accession>
<keyword evidence="3" id="KW-1185">Reference proteome</keyword>
<organism evidence="2 3">
    <name type="scientific">Triangularia setosa</name>
    <dbReference type="NCBI Taxonomy" id="2587417"/>
    <lineage>
        <taxon>Eukaryota</taxon>
        <taxon>Fungi</taxon>
        <taxon>Dikarya</taxon>
        <taxon>Ascomycota</taxon>
        <taxon>Pezizomycotina</taxon>
        <taxon>Sordariomycetes</taxon>
        <taxon>Sordariomycetidae</taxon>
        <taxon>Sordariales</taxon>
        <taxon>Podosporaceae</taxon>
        <taxon>Triangularia</taxon>
    </lineage>
</organism>
<reference evidence="2" key="2">
    <citation type="submission" date="2023-05" db="EMBL/GenBank/DDBJ databases">
        <authorList>
            <consortium name="Lawrence Berkeley National Laboratory"/>
            <person name="Steindorff A."/>
            <person name="Hensen N."/>
            <person name="Bonometti L."/>
            <person name="Westerberg I."/>
            <person name="Brannstrom I.O."/>
            <person name="Guillou S."/>
            <person name="Cros-Aarteil S."/>
            <person name="Calhoun S."/>
            <person name="Haridas S."/>
            <person name="Kuo A."/>
            <person name="Mondo S."/>
            <person name="Pangilinan J."/>
            <person name="Riley R."/>
            <person name="Labutti K."/>
            <person name="Andreopoulos B."/>
            <person name="Lipzen A."/>
            <person name="Chen C."/>
            <person name="Yanf M."/>
            <person name="Daum C."/>
            <person name="Ng V."/>
            <person name="Clum A."/>
            <person name="Ohm R."/>
            <person name="Martin F."/>
            <person name="Silar P."/>
            <person name="Natvig D."/>
            <person name="Lalanne C."/>
            <person name="Gautier V."/>
            <person name="Ament-Velasquez S.L."/>
            <person name="Kruys A."/>
            <person name="Hutchinson M.I."/>
            <person name="Powell A.J."/>
            <person name="Barry K."/>
            <person name="Miller A.N."/>
            <person name="Grigoriev I.V."/>
            <person name="Debuchy R."/>
            <person name="Gladieux P."/>
            <person name="Thoren M.H."/>
            <person name="Johannesson H."/>
        </authorList>
    </citation>
    <scope>NUCLEOTIDE SEQUENCE</scope>
    <source>
        <strain evidence="2">CBS 892.96</strain>
    </source>
</reference>
<proteinExistence type="predicted"/>
<name>A0AAN6WB85_9PEZI</name>
<reference evidence="2" key="1">
    <citation type="journal article" date="2023" name="Mol. Phylogenet. Evol.">
        <title>Genome-scale phylogeny and comparative genomics of the fungal order Sordariales.</title>
        <authorList>
            <person name="Hensen N."/>
            <person name="Bonometti L."/>
            <person name="Westerberg I."/>
            <person name="Brannstrom I.O."/>
            <person name="Guillou S."/>
            <person name="Cros-Aarteil S."/>
            <person name="Calhoun S."/>
            <person name="Haridas S."/>
            <person name="Kuo A."/>
            <person name="Mondo S."/>
            <person name="Pangilinan J."/>
            <person name="Riley R."/>
            <person name="LaButti K."/>
            <person name="Andreopoulos B."/>
            <person name="Lipzen A."/>
            <person name="Chen C."/>
            <person name="Yan M."/>
            <person name="Daum C."/>
            <person name="Ng V."/>
            <person name="Clum A."/>
            <person name="Steindorff A."/>
            <person name="Ohm R.A."/>
            <person name="Martin F."/>
            <person name="Silar P."/>
            <person name="Natvig D.O."/>
            <person name="Lalanne C."/>
            <person name="Gautier V."/>
            <person name="Ament-Velasquez S.L."/>
            <person name="Kruys A."/>
            <person name="Hutchinson M.I."/>
            <person name="Powell A.J."/>
            <person name="Barry K."/>
            <person name="Miller A.N."/>
            <person name="Grigoriev I.V."/>
            <person name="Debuchy R."/>
            <person name="Gladieux P."/>
            <person name="Hiltunen Thoren M."/>
            <person name="Johannesson H."/>
        </authorList>
    </citation>
    <scope>NUCLEOTIDE SEQUENCE</scope>
    <source>
        <strain evidence="2">CBS 892.96</strain>
    </source>
</reference>
<protein>
    <submittedName>
        <fullName evidence="2">Uncharacterized protein</fullName>
    </submittedName>
</protein>
<feature type="chain" id="PRO_5042894260" evidence="1">
    <location>
        <begin position="21"/>
        <end position="438"/>
    </location>
</feature>
<feature type="signal peptide" evidence="1">
    <location>
        <begin position="1"/>
        <end position="20"/>
    </location>
</feature>
<dbReference type="Proteomes" id="UP001302321">
    <property type="component" value="Unassembled WGS sequence"/>
</dbReference>
<sequence length="438" mass="46411">MKQGLPILLSGLAWLQVAAAACCRSNKCLKAVVSSGLDGIQDCSANLAVTITPIQSTVTETVTQLPTELNTLVHTAFFTETVTTTAETKTELFTVQTTVIDSTYTEVVTNTETVVVTQTAQHVVTSSPSSVINPVKARGDTLLAPEPEPTFPASGPEPSTIPEYASEKCPSWEAYVNACKCAGVEPTAVTAEAPSATTVTVSYTADPITVSVPTTLSVTDTIYVSLTEKTAATDIETVFVTATTQLTQTVAVQSTVTVTQTSTVVLAGPTCLPPSDVRAFRAMATLNNAPVAMYANMLNALSGGMNWQTPSTSTSTSVQYKYFFKLDSEGRVILAKGIPPYSYEYALYASTGTTGSVWPQVNTKQAIENSIRAGGAVSFIKGCVNSETGELTLDAAGRKSILWCGNQLWMSYGNGEDINRGTCVRMYPEAREIEASWG</sequence>
<evidence type="ECO:0000256" key="1">
    <source>
        <dbReference type="SAM" id="SignalP"/>
    </source>
</evidence>
<dbReference type="EMBL" id="MU866130">
    <property type="protein sequence ID" value="KAK4178773.1"/>
    <property type="molecule type" value="Genomic_DNA"/>
</dbReference>